<accession>A0A1R2BBH8</accession>
<proteinExistence type="predicted"/>
<protein>
    <submittedName>
        <fullName evidence="3">Uncharacterized protein</fullName>
    </submittedName>
</protein>
<reference evidence="3 4" key="1">
    <citation type="submission" date="2016-11" db="EMBL/GenBank/DDBJ databases">
        <title>The macronuclear genome of Stentor coeruleus: a giant cell with tiny introns.</title>
        <authorList>
            <person name="Slabodnick M."/>
            <person name="Ruby J.G."/>
            <person name="Reiff S.B."/>
            <person name="Swart E.C."/>
            <person name="Gosai S."/>
            <person name="Prabakaran S."/>
            <person name="Witkowska E."/>
            <person name="Larue G.E."/>
            <person name="Fisher S."/>
            <person name="Freeman R.M."/>
            <person name="Gunawardena J."/>
            <person name="Chu W."/>
            <person name="Stover N.A."/>
            <person name="Gregory B.D."/>
            <person name="Nowacki M."/>
            <person name="Derisi J."/>
            <person name="Roy S.W."/>
            <person name="Marshall W.F."/>
            <person name="Sood P."/>
        </authorList>
    </citation>
    <scope>NUCLEOTIDE SEQUENCE [LARGE SCALE GENOMIC DNA]</scope>
    <source>
        <strain evidence="3">WM001</strain>
    </source>
</reference>
<evidence type="ECO:0000313" key="3">
    <source>
        <dbReference type="EMBL" id="OMJ74106.1"/>
    </source>
</evidence>
<dbReference type="Proteomes" id="UP000187209">
    <property type="component" value="Unassembled WGS sequence"/>
</dbReference>
<dbReference type="OrthoDB" id="326440at2759"/>
<comment type="caution">
    <text evidence="3">The sequence shown here is derived from an EMBL/GenBank/DDBJ whole genome shotgun (WGS) entry which is preliminary data.</text>
</comment>
<feature type="coiled-coil region" evidence="1">
    <location>
        <begin position="278"/>
        <end position="361"/>
    </location>
</feature>
<dbReference type="AlphaFoldDB" id="A0A1R2BBH8"/>
<gene>
    <name evidence="3" type="ORF">SteCoe_27053</name>
</gene>
<feature type="region of interest" description="Disordered" evidence="2">
    <location>
        <begin position="581"/>
        <end position="612"/>
    </location>
</feature>
<organism evidence="3 4">
    <name type="scientific">Stentor coeruleus</name>
    <dbReference type="NCBI Taxonomy" id="5963"/>
    <lineage>
        <taxon>Eukaryota</taxon>
        <taxon>Sar</taxon>
        <taxon>Alveolata</taxon>
        <taxon>Ciliophora</taxon>
        <taxon>Postciliodesmatophora</taxon>
        <taxon>Heterotrichea</taxon>
        <taxon>Heterotrichida</taxon>
        <taxon>Stentoridae</taxon>
        <taxon>Stentor</taxon>
    </lineage>
</organism>
<feature type="region of interest" description="Disordered" evidence="2">
    <location>
        <begin position="1"/>
        <end position="32"/>
    </location>
</feature>
<keyword evidence="1" id="KW-0175">Coiled coil</keyword>
<feature type="coiled-coil region" evidence="1">
    <location>
        <begin position="690"/>
        <end position="717"/>
    </location>
</feature>
<dbReference type="EMBL" id="MPUH01000774">
    <property type="protein sequence ID" value="OMJ74106.1"/>
    <property type="molecule type" value="Genomic_DNA"/>
</dbReference>
<keyword evidence="4" id="KW-1185">Reference proteome</keyword>
<sequence length="877" mass="101991">MKNGFPNLKNIYLPPQTSGPRARSATKPQKPTKFEITSSVDLSGTPVSPVKQDFTMLKEVALIDKKLDSKEIELKNANFPENLYFEIELKNYVDYLSEISQCVKQKDVKLCKSLLRGIVGYERVAKKILTKLNMPNTQKIVAKVQKVDEALQTEDEKFEEPVLKFCSTPELESIKQLGSTLKKIKVSRLTGQLCDLYDSLSRMYTEIPEATASPEPSDIEMITPTSIMTMHLKVIKKNLLNLLSLNKPDSSKSFVAKACQDDFSSFTASQPKVVEALLQEKDFEIKKTKKKYRELADEKKTLEDTLTRMKNFYSEIEKKHNETEIEVAKLKTKNSQSESYIEAQAKKINFLELKLQNKTSKLYGAKVRIEDLKKFILKKQEKLHKVSDELFSLKIHFRMNEEKLFQIEKAWERKIGKKYEHRDTDKDAIINRYKIEKEFLEDENFAKLQEDVESNISDNDYPDTDSYMFIQKSHEDLLYIEKLEKDYDYKKPNVPSAFTENLISQEQIINKKETEQSEKPSDQSEEEAYEIKRKERLKKLKLKRKIETEVSDFDYPEDISENSNDDILDFTHKKAKLLKPEEKNKCRKKRASKSFSVDKTHSRSKSSKPTKNEIIKLSMIQETKHNQPLSSNLLTPKITFSLVKNIKSQSKSPQFLPAPTPAPVTKTIQDFDPYFSNLIEFQYHIETQEIDDLKHKENDILVNLEKAENEIKNTLDEQGQALFERYKNLSNELKNIRILLNMNMKSIGIQCIFDKADALMMRSNEKVNFIDTNNIKKLVDWKSACDPLEMLKGNEGAQNILNTMFDSQTQIDMLSIREKQEIVNSLRGHQINKCKDMCPHLQRVMRIKWRARGTPYPIKNIVIKSEQIKHETIKVNK</sequence>
<evidence type="ECO:0000256" key="1">
    <source>
        <dbReference type="SAM" id="Coils"/>
    </source>
</evidence>
<evidence type="ECO:0000256" key="2">
    <source>
        <dbReference type="SAM" id="MobiDB-lite"/>
    </source>
</evidence>
<name>A0A1R2BBH8_9CILI</name>
<evidence type="ECO:0000313" key="4">
    <source>
        <dbReference type="Proteomes" id="UP000187209"/>
    </source>
</evidence>